<dbReference type="SUPFAM" id="SSF52540">
    <property type="entry name" value="P-loop containing nucleoside triphosphate hydrolases"/>
    <property type="match status" value="1"/>
</dbReference>
<comment type="subcellular location">
    <subcellularLocation>
        <location evidence="1">Cell membrane</location>
        <topology evidence="1">Multi-pass membrane protein</topology>
    </subcellularLocation>
</comment>
<evidence type="ECO:0000256" key="6">
    <source>
        <dbReference type="ARBA" id="ARBA00023136"/>
    </source>
</evidence>
<dbReference type="Gene3D" id="1.20.1560.10">
    <property type="entry name" value="ABC transporter type 1, transmembrane domain"/>
    <property type="match status" value="1"/>
</dbReference>
<protein>
    <submittedName>
        <fullName evidence="11">Multidrug ABC transporter permease/ATP-binding protein</fullName>
    </submittedName>
</protein>
<feature type="domain" description="ABC transmembrane type-1" evidence="10">
    <location>
        <begin position="15"/>
        <end position="291"/>
    </location>
</feature>
<keyword evidence="4" id="KW-0067">ATP-binding</keyword>
<dbReference type="SMART" id="SM00382">
    <property type="entry name" value="AAA"/>
    <property type="match status" value="1"/>
</dbReference>
<dbReference type="InterPro" id="IPR003439">
    <property type="entry name" value="ABC_transporter-like_ATP-bd"/>
</dbReference>
<comment type="caution">
    <text evidence="11">The sequence shown here is derived from an EMBL/GenBank/DDBJ whole genome shotgun (WGS) entry which is preliminary data.</text>
</comment>
<dbReference type="InterPro" id="IPR036640">
    <property type="entry name" value="ABC1_TM_sf"/>
</dbReference>
<dbReference type="PANTHER" id="PTHR24221:SF654">
    <property type="entry name" value="ATP-BINDING CASSETTE SUB-FAMILY B MEMBER 6"/>
    <property type="match status" value="1"/>
</dbReference>
<dbReference type="InterPro" id="IPR005898">
    <property type="entry name" value="Cyc_pep_transpt_SyrD/YojI"/>
</dbReference>
<dbReference type="InterPro" id="IPR011527">
    <property type="entry name" value="ABC1_TM_dom"/>
</dbReference>
<dbReference type="PANTHER" id="PTHR24221">
    <property type="entry name" value="ATP-BINDING CASSETTE SUB-FAMILY B"/>
    <property type="match status" value="1"/>
</dbReference>
<evidence type="ECO:0000259" key="10">
    <source>
        <dbReference type="PROSITE" id="PS50929"/>
    </source>
</evidence>
<dbReference type="EMBL" id="JANIBK010000106">
    <property type="protein sequence ID" value="MCQ8129895.1"/>
    <property type="molecule type" value="Genomic_DNA"/>
</dbReference>
<evidence type="ECO:0000259" key="9">
    <source>
        <dbReference type="PROSITE" id="PS50893"/>
    </source>
</evidence>
<feature type="domain" description="ABC transporter" evidence="9">
    <location>
        <begin position="325"/>
        <end position="555"/>
    </location>
</feature>
<dbReference type="NCBIfam" id="NF007813">
    <property type="entry name" value="PRK10522.1"/>
    <property type="match status" value="1"/>
</dbReference>
<evidence type="ECO:0000256" key="1">
    <source>
        <dbReference type="ARBA" id="ARBA00004651"/>
    </source>
</evidence>
<evidence type="ECO:0000256" key="2">
    <source>
        <dbReference type="ARBA" id="ARBA00022692"/>
    </source>
</evidence>
<dbReference type="Proteomes" id="UP001524586">
    <property type="component" value="Unassembled WGS sequence"/>
</dbReference>
<dbReference type="SUPFAM" id="SSF90123">
    <property type="entry name" value="ABC transporter transmembrane region"/>
    <property type="match status" value="1"/>
</dbReference>
<dbReference type="NCBIfam" id="TIGR01194">
    <property type="entry name" value="cyc_pep_trnsptr"/>
    <property type="match status" value="1"/>
</dbReference>
<feature type="transmembrane region" description="Helical" evidence="8">
    <location>
        <begin position="121"/>
        <end position="143"/>
    </location>
</feature>
<feature type="transmembrane region" description="Helical" evidence="8">
    <location>
        <begin position="272"/>
        <end position="296"/>
    </location>
</feature>
<evidence type="ECO:0000256" key="3">
    <source>
        <dbReference type="ARBA" id="ARBA00022741"/>
    </source>
</evidence>
<dbReference type="RefSeq" id="WP_256616323.1">
    <property type="nucleotide sequence ID" value="NZ_JANIBK010000106.1"/>
</dbReference>
<gene>
    <name evidence="11" type="ORF">NP596_15650</name>
</gene>
<dbReference type="CDD" id="cd03228">
    <property type="entry name" value="ABCC_MRP_Like"/>
    <property type="match status" value="1"/>
</dbReference>
<feature type="transmembrane region" description="Helical" evidence="8">
    <location>
        <begin position="12"/>
        <end position="34"/>
    </location>
</feature>
<keyword evidence="2 8" id="KW-0812">Transmembrane</keyword>
<dbReference type="PROSITE" id="PS50929">
    <property type="entry name" value="ABC_TM1F"/>
    <property type="match status" value="1"/>
</dbReference>
<dbReference type="InterPro" id="IPR017871">
    <property type="entry name" value="ABC_transporter-like_CS"/>
</dbReference>
<name>A0ABT1U7W2_9GAMM</name>
<dbReference type="InterPro" id="IPR039421">
    <property type="entry name" value="Type_1_exporter"/>
</dbReference>
<keyword evidence="3" id="KW-0547">Nucleotide-binding</keyword>
<evidence type="ECO:0000256" key="7">
    <source>
        <dbReference type="SAM" id="MobiDB-lite"/>
    </source>
</evidence>
<feature type="transmembrane region" description="Helical" evidence="8">
    <location>
        <begin position="241"/>
        <end position="260"/>
    </location>
</feature>
<dbReference type="InterPro" id="IPR027417">
    <property type="entry name" value="P-loop_NTPase"/>
</dbReference>
<evidence type="ECO:0000256" key="5">
    <source>
        <dbReference type="ARBA" id="ARBA00022989"/>
    </source>
</evidence>
<sequence>MNLIRLMFSQFRLPLLMVFILSISSAGLAVWVIAYTNDHLLHPQSDVKTTLIEFAGLLLAVFIIGTASQISMTTLGHRLVYQLRRTMVKRILDTNLERLEHLGPARLLASLNSDTNHLTSAFISLPTAVYGLVLNLGGFGYLYWLSQRLFLATAGWMALTILIGWLLMRSTHARIDAARNIEDLLYEDYQAALFGRKELALNRERAKLFYEQEFERHAASGRDQEIAADIFNGINENWANIMILGAIALVFFLAHGVGWADHAVATTYSLTILFLRTSLTGLIAAIPSLIGGNVALDKLNSLQLPKYRSDFAGLPQTLQPNWQALTLQGVRYRYPDSERDNRFSVGPLDFTLSAGEIVFLIGGNGSGKTTFTRLLTGLYPPQAGHIVLNGAMLQEADMPHYRRLFSTVFADFHLFHHLLGAEGCDANPEKIAYWLALLALDRKVKVENGRLLDTRLSQGQRKRLALLVAILEDRPILVLDEWAADQDPGYRRRFYTELLPLLKALGKTVLAVTHDEHYFHVADRLIKMDEGHLHPFTADSVNSGTSEATPAEIGAS</sequence>
<feature type="region of interest" description="Disordered" evidence="7">
    <location>
        <begin position="537"/>
        <end position="556"/>
    </location>
</feature>
<accession>A0ABT1U7W2</accession>
<proteinExistence type="predicted"/>
<evidence type="ECO:0000313" key="12">
    <source>
        <dbReference type="Proteomes" id="UP001524586"/>
    </source>
</evidence>
<organism evidence="11 12">
    <name type="scientific">Methylomonas rivi</name>
    <dbReference type="NCBI Taxonomy" id="2952226"/>
    <lineage>
        <taxon>Bacteria</taxon>
        <taxon>Pseudomonadati</taxon>
        <taxon>Pseudomonadota</taxon>
        <taxon>Gammaproteobacteria</taxon>
        <taxon>Methylococcales</taxon>
        <taxon>Methylococcaceae</taxon>
        <taxon>Methylomonas</taxon>
    </lineage>
</organism>
<reference evidence="11 12" key="1">
    <citation type="submission" date="2022-07" db="EMBL/GenBank/DDBJ databases">
        <title>Methylomonas rivi sp. nov., Methylomonas rosea sp. nov., Methylomonas aureus sp. nov. and Methylomonas subterranea sp. nov., four novel methanotrophs isolated from a freshwater creek and the deep terrestrial subsurface.</title>
        <authorList>
            <person name="Abin C."/>
            <person name="Sankaranarayanan K."/>
            <person name="Garner C."/>
            <person name="Sindelar R."/>
            <person name="Kotary K."/>
            <person name="Garner R."/>
            <person name="Barclay S."/>
            <person name="Lawson P."/>
            <person name="Krumholz L."/>
        </authorList>
    </citation>
    <scope>NUCLEOTIDE SEQUENCE [LARGE SCALE GENOMIC DNA]</scope>
    <source>
        <strain evidence="11 12">WSC-6</strain>
    </source>
</reference>
<evidence type="ECO:0000256" key="8">
    <source>
        <dbReference type="SAM" id="Phobius"/>
    </source>
</evidence>
<keyword evidence="6 8" id="KW-0472">Membrane</keyword>
<dbReference type="Gene3D" id="3.40.50.300">
    <property type="entry name" value="P-loop containing nucleotide triphosphate hydrolases"/>
    <property type="match status" value="1"/>
</dbReference>
<dbReference type="Pfam" id="PF00005">
    <property type="entry name" value="ABC_tran"/>
    <property type="match status" value="1"/>
</dbReference>
<keyword evidence="5 8" id="KW-1133">Transmembrane helix</keyword>
<evidence type="ECO:0000256" key="4">
    <source>
        <dbReference type="ARBA" id="ARBA00022840"/>
    </source>
</evidence>
<keyword evidence="12" id="KW-1185">Reference proteome</keyword>
<dbReference type="InterPro" id="IPR003593">
    <property type="entry name" value="AAA+_ATPase"/>
</dbReference>
<feature type="transmembrane region" description="Helical" evidence="8">
    <location>
        <begin position="149"/>
        <end position="168"/>
    </location>
</feature>
<evidence type="ECO:0000313" key="11">
    <source>
        <dbReference type="EMBL" id="MCQ8129895.1"/>
    </source>
</evidence>
<feature type="compositionally biased region" description="Polar residues" evidence="7">
    <location>
        <begin position="539"/>
        <end position="548"/>
    </location>
</feature>
<dbReference type="Pfam" id="PF00664">
    <property type="entry name" value="ABC_membrane"/>
    <property type="match status" value="1"/>
</dbReference>
<feature type="transmembrane region" description="Helical" evidence="8">
    <location>
        <begin position="54"/>
        <end position="80"/>
    </location>
</feature>
<dbReference type="PROSITE" id="PS50893">
    <property type="entry name" value="ABC_TRANSPORTER_2"/>
    <property type="match status" value="1"/>
</dbReference>
<dbReference type="PROSITE" id="PS00211">
    <property type="entry name" value="ABC_TRANSPORTER_1"/>
    <property type="match status" value="1"/>
</dbReference>